<evidence type="ECO:0008006" key="3">
    <source>
        <dbReference type="Google" id="ProtNLM"/>
    </source>
</evidence>
<sequence>MLSFRKSSRVIIIAAVVLVTVLLAGFTMSKVNNKDNRDENKLLTSLGYTKKLVSDVIDNRTSFGVNNEQISQLVESLPLLAYQKYISFSLEPDNEINIVYEFDYNNYDRGGNGLDTFPESVKENNALLLFSAMKGLKKVNMLLYDDLHELNSVDSFTIDDLHKRFGQISPFDISCVELYDLLAANLQLSEFYFAHYSKIYLGANFEDVSYRNGEPDKILKQSDGSVIWIYGELGKSYKLFPPDNWIIDNPGHTVIYYFNNPIAEKNDNLSGLYATMFYTDNGRAIKT</sequence>
<comment type="caution">
    <text evidence="1">The sequence shown here is derived from an EMBL/GenBank/DDBJ whole genome shotgun (WGS) entry which is preliminary data.</text>
</comment>
<gene>
    <name evidence="1" type="ORF">DHW61_15605</name>
</gene>
<name>A0A3D2X9Z3_9FIRM</name>
<proteinExistence type="predicted"/>
<organism evidence="1 2">
    <name type="scientific">Lachnoclostridium phytofermentans</name>
    <dbReference type="NCBI Taxonomy" id="66219"/>
    <lineage>
        <taxon>Bacteria</taxon>
        <taxon>Bacillati</taxon>
        <taxon>Bacillota</taxon>
        <taxon>Clostridia</taxon>
        <taxon>Lachnospirales</taxon>
        <taxon>Lachnospiraceae</taxon>
    </lineage>
</organism>
<evidence type="ECO:0000313" key="1">
    <source>
        <dbReference type="EMBL" id="HCL03806.1"/>
    </source>
</evidence>
<evidence type="ECO:0000313" key="2">
    <source>
        <dbReference type="Proteomes" id="UP000262969"/>
    </source>
</evidence>
<reference evidence="1 2" key="1">
    <citation type="journal article" date="2018" name="Nat. Biotechnol.">
        <title>A standardized bacterial taxonomy based on genome phylogeny substantially revises the tree of life.</title>
        <authorList>
            <person name="Parks D.H."/>
            <person name="Chuvochina M."/>
            <person name="Waite D.W."/>
            <person name="Rinke C."/>
            <person name="Skarshewski A."/>
            <person name="Chaumeil P.A."/>
            <person name="Hugenholtz P."/>
        </authorList>
    </citation>
    <scope>NUCLEOTIDE SEQUENCE [LARGE SCALE GENOMIC DNA]</scope>
    <source>
        <strain evidence="1">UBA11728</strain>
    </source>
</reference>
<dbReference type="EMBL" id="DPVV01000518">
    <property type="protein sequence ID" value="HCL03806.1"/>
    <property type="molecule type" value="Genomic_DNA"/>
</dbReference>
<dbReference type="Proteomes" id="UP000262969">
    <property type="component" value="Unassembled WGS sequence"/>
</dbReference>
<accession>A0A3D2X9Z3</accession>
<protein>
    <recommendedName>
        <fullName evidence="3">DUF4825 domain-containing protein</fullName>
    </recommendedName>
</protein>
<dbReference type="AlphaFoldDB" id="A0A3D2X9Z3"/>